<dbReference type="Proteomes" id="UP000694844">
    <property type="component" value="Chromosome 3"/>
</dbReference>
<feature type="domain" description="Mitochondria-eating protein C-terminal" evidence="2">
    <location>
        <begin position="247"/>
        <end position="456"/>
    </location>
</feature>
<dbReference type="OrthoDB" id="6100144at2759"/>
<proteinExistence type="predicted"/>
<evidence type="ECO:0000256" key="1">
    <source>
        <dbReference type="SAM" id="MobiDB-lite"/>
    </source>
</evidence>
<reference evidence="4" key="1">
    <citation type="submission" date="2025-08" db="UniProtKB">
        <authorList>
            <consortium name="RefSeq"/>
        </authorList>
    </citation>
    <scope>IDENTIFICATION</scope>
    <source>
        <tissue evidence="4">Whole sample</tissue>
    </source>
</reference>
<sequence>METPKRVPAVVANFSSLHPLKYEQHWRENISDILQGMRKLVSKVDIDVAEAEYLELLRCEHLLKDLYPSQYIALKRRRMENSDPTHPFEYLIGVLYHIIQDAQETPLSYKIPAALNEMVSLKRSKEVLEQNQIQEQDKGRKTKKSPKSTPEKEKRKSKKDHQPNTETQGGQEEERVVQERPRSKSPNRSQRDNEWTMVLFDDYLRLKSTIEFQRSKIAELTSRLSQNLNIKQTDETAYITNPDDEGRPTRLAERFAIVYEEEWNDAFEALNMTLRWGEMDAIFHLLRIVRYIYDYCETTAKEQLQILENVLYGPMIHPKRNYKDTNDVQGLPEGTQLLMSSCANRCAKDFRKVNAGVSIPELCVDFKERVIRHMFKWDLDLLPAALLNYIDKCMEIIWIMCIQEPPMVITWANDGESVNTNYYTFYSRKGEVVKQPVWPAVFLQNGGPLLTRGVVVPV</sequence>
<gene>
    <name evidence="4" type="primary">LOC111125454</name>
</gene>
<protein>
    <submittedName>
        <fullName evidence="4">Uncharacterized protein LOC111125454</fullName>
    </submittedName>
</protein>
<dbReference type="InterPro" id="IPR031981">
    <property type="entry name" value="MIEAP_C"/>
</dbReference>
<feature type="compositionally biased region" description="Basic and acidic residues" evidence="1">
    <location>
        <begin position="172"/>
        <end position="182"/>
    </location>
</feature>
<name>A0A8B8DBE9_CRAVI</name>
<evidence type="ECO:0000259" key="2">
    <source>
        <dbReference type="Pfam" id="PF16026"/>
    </source>
</evidence>
<evidence type="ECO:0000313" key="3">
    <source>
        <dbReference type="Proteomes" id="UP000694844"/>
    </source>
</evidence>
<dbReference type="AlphaFoldDB" id="A0A8B8DBE9"/>
<dbReference type="Pfam" id="PF16026">
    <property type="entry name" value="MIEAP"/>
    <property type="match status" value="1"/>
</dbReference>
<keyword evidence="3" id="KW-1185">Reference proteome</keyword>
<feature type="region of interest" description="Disordered" evidence="1">
    <location>
        <begin position="129"/>
        <end position="191"/>
    </location>
</feature>
<dbReference type="RefSeq" id="XP_022324995.1">
    <property type="nucleotide sequence ID" value="XM_022469287.1"/>
</dbReference>
<evidence type="ECO:0000313" key="4">
    <source>
        <dbReference type="RefSeq" id="XP_022324995.1"/>
    </source>
</evidence>
<dbReference type="GeneID" id="111125454"/>
<dbReference type="KEGG" id="cvn:111125454"/>
<accession>A0A8B8DBE9</accession>
<organism evidence="3 4">
    <name type="scientific">Crassostrea virginica</name>
    <name type="common">Eastern oyster</name>
    <dbReference type="NCBI Taxonomy" id="6565"/>
    <lineage>
        <taxon>Eukaryota</taxon>
        <taxon>Metazoa</taxon>
        <taxon>Spiralia</taxon>
        <taxon>Lophotrochozoa</taxon>
        <taxon>Mollusca</taxon>
        <taxon>Bivalvia</taxon>
        <taxon>Autobranchia</taxon>
        <taxon>Pteriomorphia</taxon>
        <taxon>Ostreida</taxon>
        <taxon>Ostreoidea</taxon>
        <taxon>Ostreidae</taxon>
        <taxon>Crassostrea</taxon>
    </lineage>
</organism>